<sequence length="217" mass="23842">MLLLALEFHLISIFSRKISRIRASIQDGTRGDPCFMRIFNTPRLVGSLKVVVKENEDATERRKKGTIVAALCAATERKKTPVLPPRRSPSSPPSVAATTVAAACRRAVIGFPIEEEVNKVKELIRRTISNCCLIFYASLIEKQALSSESVVDPNCDLCFEQFGDRVELGEGGLVAPSQKPLFAGKLQSNKGCALKWLGLLDCACDDMLPLCVIICYR</sequence>
<keyword evidence="2" id="KW-1185">Reference proteome</keyword>
<evidence type="ECO:0000313" key="1">
    <source>
        <dbReference type="EMBL" id="MED6203859.1"/>
    </source>
</evidence>
<proteinExistence type="predicted"/>
<reference evidence="1 2" key="1">
    <citation type="journal article" date="2023" name="Plants (Basel)">
        <title>Bridging the Gap: Combining Genomics and Transcriptomics Approaches to Understand Stylosanthes scabra, an Orphan Legume from the Brazilian Caatinga.</title>
        <authorList>
            <person name="Ferreira-Neto J.R.C."/>
            <person name="da Silva M.D."/>
            <person name="Binneck E."/>
            <person name="de Melo N.F."/>
            <person name="da Silva R.H."/>
            <person name="de Melo A.L.T.M."/>
            <person name="Pandolfi V."/>
            <person name="Bustamante F.O."/>
            <person name="Brasileiro-Vidal A.C."/>
            <person name="Benko-Iseppon A.M."/>
        </authorList>
    </citation>
    <scope>NUCLEOTIDE SEQUENCE [LARGE SCALE GENOMIC DNA]</scope>
    <source>
        <tissue evidence="1">Leaves</tissue>
    </source>
</reference>
<name>A0ABU6Y1P9_9FABA</name>
<accession>A0ABU6Y1P9</accession>
<gene>
    <name evidence="1" type="ORF">PIB30_003599</name>
</gene>
<evidence type="ECO:0000313" key="2">
    <source>
        <dbReference type="Proteomes" id="UP001341840"/>
    </source>
</evidence>
<comment type="caution">
    <text evidence="1">The sequence shown here is derived from an EMBL/GenBank/DDBJ whole genome shotgun (WGS) entry which is preliminary data.</text>
</comment>
<dbReference type="Proteomes" id="UP001341840">
    <property type="component" value="Unassembled WGS sequence"/>
</dbReference>
<dbReference type="EMBL" id="JASCZI010241662">
    <property type="protein sequence ID" value="MED6203859.1"/>
    <property type="molecule type" value="Genomic_DNA"/>
</dbReference>
<protein>
    <submittedName>
        <fullName evidence="1">Uncharacterized protein</fullName>
    </submittedName>
</protein>
<organism evidence="1 2">
    <name type="scientific">Stylosanthes scabra</name>
    <dbReference type="NCBI Taxonomy" id="79078"/>
    <lineage>
        <taxon>Eukaryota</taxon>
        <taxon>Viridiplantae</taxon>
        <taxon>Streptophyta</taxon>
        <taxon>Embryophyta</taxon>
        <taxon>Tracheophyta</taxon>
        <taxon>Spermatophyta</taxon>
        <taxon>Magnoliopsida</taxon>
        <taxon>eudicotyledons</taxon>
        <taxon>Gunneridae</taxon>
        <taxon>Pentapetalae</taxon>
        <taxon>rosids</taxon>
        <taxon>fabids</taxon>
        <taxon>Fabales</taxon>
        <taxon>Fabaceae</taxon>
        <taxon>Papilionoideae</taxon>
        <taxon>50 kb inversion clade</taxon>
        <taxon>dalbergioids sensu lato</taxon>
        <taxon>Dalbergieae</taxon>
        <taxon>Pterocarpus clade</taxon>
        <taxon>Stylosanthes</taxon>
    </lineage>
</organism>